<name>A0A430J5A6_9BACL</name>
<keyword evidence="1" id="KW-0812">Transmembrane</keyword>
<sequence length="202" mass="22586">MAQKPASQKWNDVFEGAMALLAVGCVVYFGIKGNGAKIFEPVLILIVLASIRLIVRWTRTPLFASLRFIVLLFIFVTMFLANEFGFYGIIPHLDKIEHFFSGVILTFIGLLIYRKATQHEGEAAPSARIAIWLSLFFAVAMAGVWEIFEYSMDVFFGTNNQNGSLQDTMTDIICGTIGATLAALYLVTRARKKRLPLIHTEN</sequence>
<keyword evidence="1" id="KW-0472">Membrane</keyword>
<evidence type="ECO:0000313" key="3">
    <source>
        <dbReference type="Proteomes" id="UP000276128"/>
    </source>
</evidence>
<feature type="transmembrane region" description="Helical" evidence="1">
    <location>
        <begin position="67"/>
        <end position="90"/>
    </location>
</feature>
<feature type="transmembrane region" description="Helical" evidence="1">
    <location>
        <begin position="12"/>
        <end position="31"/>
    </location>
</feature>
<proteinExistence type="predicted"/>
<evidence type="ECO:0000256" key="1">
    <source>
        <dbReference type="SAM" id="Phobius"/>
    </source>
</evidence>
<reference evidence="2 3" key="1">
    <citation type="submission" date="2018-12" db="EMBL/GenBank/DDBJ databases">
        <title>Bacillus ochoae sp. nov., Paenibacillus whitsoniae sp. nov., Paenibacillus spiritus sp. nov. Isolated from the Mars Exploration Rover during spacecraft assembly.</title>
        <authorList>
            <person name="Seuylemezian A."/>
            <person name="Vaishampayan P."/>
        </authorList>
    </citation>
    <scope>NUCLEOTIDE SEQUENCE [LARGE SCALE GENOMIC DNA]</scope>
    <source>
        <strain evidence="2 3">MER 54</strain>
    </source>
</reference>
<dbReference type="RefSeq" id="WP_126144644.1">
    <property type="nucleotide sequence ID" value="NZ_RXHU01000109.1"/>
</dbReference>
<dbReference type="AlphaFoldDB" id="A0A430J5A6"/>
<gene>
    <name evidence="2" type="ORF">EJQ19_28595</name>
</gene>
<dbReference type="InterPro" id="IPR014509">
    <property type="entry name" value="YjdF-like"/>
</dbReference>
<dbReference type="Proteomes" id="UP000276128">
    <property type="component" value="Unassembled WGS sequence"/>
</dbReference>
<evidence type="ECO:0000313" key="2">
    <source>
        <dbReference type="EMBL" id="RTE02999.1"/>
    </source>
</evidence>
<feature type="transmembrane region" description="Helical" evidence="1">
    <location>
        <begin position="96"/>
        <end position="113"/>
    </location>
</feature>
<protein>
    <recommendedName>
        <fullName evidence="4">DUF2238 domain-containing protein</fullName>
    </recommendedName>
</protein>
<feature type="transmembrane region" description="Helical" evidence="1">
    <location>
        <begin position="168"/>
        <end position="187"/>
    </location>
</feature>
<keyword evidence="3" id="KW-1185">Reference proteome</keyword>
<organism evidence="2 3">
    <name type="scientific">Paenibacillus whitsoniae</name>
    <dbReference type="NCBI Taxonomy" id="2496558"/>
    <lineage>
        <taxon>Bacteria</taxon>
        <taxon>Bacillati</taxon>
        <taxon>Bacillota</taxon>
        <taxon>Bacilli</taxon>
        <taxon>Bacillales</taxon>
        <taxon>Paenibacillaceae</taxon>
        <taxon>Paenibacillus</taxon>
    </lineage>
</organism>
<feature type="transmembrane region" description="Helical" evidence="1">
    <location>
        <begin position="129"/>
        <end position="148"/>
    </location>
</feature>
<accession>A0A430J5A6</accession>
<keyword evidence="1" id="KW-1133">Transmembrane helix</keyword>
<dbReference type="Pfam" id="PF09997">
    <property type="entry name" value="DUF2238"/>
    <property type="match status" value="1"/>
</dbReference>
<evidence type="ECO:0008006" key="4">
    <source>
        <dbReference type="Google" id="ProtNLM"/>
    </source>
</evidence>
<feature type="transmembrane region" description="Helical" evidence="1">
    <location>
        <begin position="37"/>
        <end position="55"/>
    </location>
</feature>
<comment type="caution">
    <text evidence="2">The sequence shown here is derived from an EMBL/GenBank/DDBJ whole genome shotgun (WGS) entry which is preliminary data.</text>
</comment>
<dbReference type="EMBL" id="RXHU01000109">
    <property type="protein sequence ID" value="RTE02999.1"/>
    <property type="molecule type" value="Genomic_DNA"/>
</dbReference>
<dbReference type="OrthoDB" id="4966203at2"/>